<reference evidence="2" key="1">
    <citation type="journal article" date="2023" name="Nat. Plants">
        <title>Single-cell RNA sequencing provides a high-resolution roadmap for understanding the multicellular compartmentation of specialized metabolism.</title>
        <authorList>
            <person name="Sun S."/>
            <person name="Shen X."/>
            <person name="Li Y."/>
            <person name="Li Y."/>
            <person name="Wang S."/>
            <person name="Li R."/>
            <person name="Zhang H."/>
            <person name="Shen G."/>
            <person name="Guo B."/>
            <person name="Wei J."/>
            <person name="Xu J."/>
            <person name="St-Pierre B."/>
            <person name="Chen S."/>
            <person name="Sun C."/>
        </authorList>
    </citation>
    <scope>NUCLEOTIDE SEQUENCE [LARGE SCALE GENOMIC DNA]</scope>
</reference>
<keyword evidence="2" id="KW-1185">Reference proteome</keyword>
<gene>
    <name evidence="1" type="ORF">M9H77_36432</name>
</gene>
<dbReference type="EMBL" id="CM044708">
    <property type="protein sequence ID" value="KAI5650427.1"/>
    <property type="molecule type" value="Genomic_DNA"/>
</dbReference>
<sequence>MEIQEKHKEVQQEVEIDAVEESEGVNFPINETNSFLVDDSLCIQALRMPLKENDEEHRHLMNCAPKKNEVSCTRQISFSKTNRPSSRSMVPKSQASTYKSWQKKEDTPKVAFKDHSKHKVEEKGRLIPNLTGCFTYNGLGHIAINCPTKRTLVFSEDLEE</sequence>
<proteinExistence type="predicted"/>
<organism evidence="1 2">
    <name type="scientific">Catharanthus roseus</name>
    <name type="common">Madagascar periwinkle</name>
    <name type="synonym">Vinca rosea</name>
    <dbReference type="NCBI Taxonomy" id="4058"/>
    <lineage>
        <taxon>Eukaryota</taxon>
        <taxon>Viridiplantae</taxon>
        <taxon>Streptophyta</taxon>
        <taxon>Embryophyta</taxon>
        <taxon>Tracheophyta</taxon>
        <taxon>Spermatophyta</taxon>
        <taxon>Magnoliopsida</taxon>
        <taxon>eudicotyledons</taxon>
        <taxon>Gunneridae</taxon>
        <taxon>Pentapetalae</taxon>
        <taxon>asterids</taxon>
        <taxon>lamiids</taxon>
        <taxon>Gentianales</taxon>
        <taxon>Apocynaceae</taxon>
        <taxon>Rauvolfioideae</taxon>
        <taxon>Vinceae</taxon>
        <taxon>Catharanthinae</taxon>
        <taxon>Catharanthus</taxon>
    </lineage>
</organism>
<name>A0ACB9ZTZ7_CATRO</name>
<evidence type="ECO:0000313" key="1">
    <source>
        <dbReference type="EMBL" id="KAI5650427.1"/>
    </source>
</evidence>
<evidence type="ECO:0000313" key="2">
    <source>
        <dbReference type="Proteomes" id="UP001060085"/>
    </source>
</evidence>
<accession>A0ACB9ZTZ7</accession>
<dbReference type="Proteomes" id="UP001060085">
    <property type="component" value="Linkage Group LG08"/>
</dbReference>
<comment type="caution">
    <text evidence="1">The sequence shown here is derived from an EMBL/GenBank/DDBJ whole genome shotgun (WGS) entry which is preliminary data.</text>
</comment>
<protein>
    <submittedName>
        <fullName evidence="1">Uncharacterized protein</fullName>
    </submittedName>
</protein>